<evidence type="ECO:0000256" key="4">
    <source>
        <dbReference type="ARBA" id="ARBA00022989"/>
    </source>
</evidence>
<evidence type="ECO:0000256" key="6">
    <source>
        <dbReference type="SAM" id="Phobius"/>
    </source>
</evidence>
<feature type="transmembrane region" description="Helical" evidence="6">
    <location>
        <begin position="192"/>
        <end position="212"/>
    </location>
</feature>
<dbReference type="Proteomes" id="UP001163687">
    <property type="component" value="Chromosome"/>
</dbReference>
<comment type="subcellular location">
    <subcellularLocation>
        <location evidence="1">Cell membrane</location>
        <topology evidence="1">Multi-pass membrane protein</topology>
    </subcellularLocation>
</comment>
<evidence type="ECO:0000256" key="5">
    <source>
        <dbReference type="ARBA" id="ARBA00023136"/>
    </source>
</evidence>
<dbReference type="RefSeq" id="WP_264844362.1">
    <property type="nucleotide sequence ID" value="NZ_AP025628.1"/>
</dbReference>
<accession>A0AA35G8D0</accession>
<keyword evidence="2" id="KW-1003">Cell membrane</keyword>
<dbReference type="GO" id="GO:0016755">
    <property type="term" value="F:aminoacyltransferase activity"/>
    <property type="evidence" value="ECO:0007669"/>
    <property type="project" value="TreeGrafter"/>
</dbReference>
<dbReference type="PANTHER" id="PTHR34697:SF2">
    <property type="entry name" value="PHOSPHATIDYLGLYCEROL LYSYLTRANSFERASE"/>
    <property type="match status" value="1"/>
</dbReference>
<dbReference type="AlphaFoldDB" id="A0AA35G8D0"/>
<protein>
    <recommendedName>
        <fullName evidence="11">Phosphatidylglycerol lysyltransferase C-terminal domain-containing protein</fullName>
    </recommendedName>
</protein>
<feature type="domain" description="Lysyl-tRNA synthetase N-terminal transmembrane region" evidence="8">
    <location>
        <begin position="7"/>
        <end position="144"/>
    </location>
</feature>
<dbReference type="SUPFAM" id="SSF55729">
    <property type="entry name" value="Acyl-CoA N-acyltransferases (Nat)"/>
    <property type="match status" value="1"/>
</dbReference>
<reference evidence="9" key="1">
    <citation type="submission" date="2022-03" db="EMBL/GenBank/DDBJ databases">
        <title>Complete genome sequence of Caldinitratiruptor microaerophilus.</title>
        <authorList>
            <person name="Mukaiyama R."/>
            <person name="Nishiyama T."/>
            <person name="Ueda K."/>
        </authorList>
    </citation>
    <scope>NUCLEOTIDE SEQUENCE</scope>
    <source>
        <strain evidence="9">JCM 16183</strain>
    </source>
</reference>
<evidence type="ECO:0000256" key="1">
    <source>
        <dbReference type="ARBA" id="ARBA00004651"/>
    </source>
</evidence>
<dbReference type="InterPro" id="IPR024320">
    <property type="entry name" value="LPG_synthase_C"/>
</dbReference>
<dbReference type="Pfam" id="PF09924">
    <property type="entry name" value="LPG_synthase_C"/>
    <property type="match status" value="1"/>
</dbReference>
<evidence type="ECO:0000313" key="9">
    <source>
        <dbReference type="EMBL" id="BDG60303.1"/>
    </source>
</evidence>
<evidence type="ECO:0000259" key="7">
    <source>
        <dbReference type="Pfam" id="PF09924"/>
    </source>
</evidence>
<evidence type="ECO:0000256" key="3">
    <source>
        <dbReference type="ARBA" id="ARBA00022692"/>
    </source>
</evidence>
<dbReference type="EMBL" id="AP025628">
    <property type="protein sequence ID" value="BDG60303.1"/>
    <property type="molecule type" value="Genomic_DNA"/>
</dbReference>
<sequence>MTHRSAAPVVLALIVGMMGLLNTVSSLLAPVVHPMRGAWILRPLPSGSRLLSVVTGFLLLLLAPQVARAKRLAWQLTVGTLQLSVVLHLVKGLNWPEALVQMGVLEALIWFRPAFRARSDPPSVARGLLTLVAGIVFGYGYTVLGLYFLDAGLHRHFSLSAALREAVLLLSPFTPMRLQAFSPRARWFLDSVYLVFGSTALYGFLMLFRPFVYRRTTWRQERERAQAIAMRWARSALVYFTLQDDKLFWFSPSGRSYVSYRLVGDVALVLGDPVGPPDDVPAAIAAFTEEAARNGWVPAFLQVLPDHLEAYRQTGYQVLKLGEEALVDLAGFDLVGRQWRDIRQARNRLQRRGYQVRTCEPPIPDDLLERLRQVSDAWLRRKAGPERTFSLGRFDSRALKETPVVYVEGPGGEIVAFANLQPMYGLDQVSPDLMRYHPGAPNGTMEFLLSEIALRAREQGVATLNLGMAPFANVGGEGETDLPHRTVRFLYLRFNRFYNFQGLRAFKEKFNPRWEPRYLVYPSATVLPRVALAAVRAGSTQGLAGFLRQAGSSGSR</sequence>
<feature type="transmembrane region" description="Helical" evidence="6">
    <location>
        <begin position="127"/>
        <end position="149"/>
    </location>
</feature>
<dbReference type="GO" id="GO:0055091">
    <property type="term" value="P:phospholipid homeostasis"/>
    <property type="evidence" value="ECO:0007669"/>
    <property type="project" value="TreeGrafter"/>
</dbReference>
<dbReference type="PANTHER" id="PTHR34697">
    <property type="entry name" value="PHOSPHATIDYLGLYCEROL LYSYLTRANSFERASE"/>
    <property type="match status" value="1"/>
</dbReference>
<evidence type="ECO:0000256" key="2">
    <source>
        <dbReference type="ARBA" id="ARBA00022475"/>
    </source>
</evidence>
<keyword evidence="3 6" id="KW-0812">Transmembrane</keyword>
<gene>
    <name evidence="9" type="ORF">caldi_13930</name>
</gene>
<keyword evidence="10" id="KW-1185">Reference proteome</keyword>
<dbReference type="KEGG" id="cmic:caldi_13930"/>
<name>A0AA35G8D0_9FIRM</name>
<feature type="transmembrane region" description="Helical" evidence="6">
    <location>
        <begin position="50"/>
        <end position="67"/>
    </location>
</feature>
<evidence type="ECO:0000313" key="10">
    <source>
        <dbReference type="Proteomes" id="UP001163687"/>
    </source>
</evidence>
<evidence type="ECO:0008006" key="11">
    <source>
        <dbReference type="Google" id="ProtNLM"/>
    </source>
</evidence>
<evidence type="ECO:0000259" key="8">
    <source>
        <dbReference type="Pfam" id="PF16995"/>
    </source>
</evidence>
<keyword evidence="5 6" id="KW-0472">Membrane</keyword>
<dbReference type="GO" id="GO:0005886">
    <property type="term" value="C:plasma membrane"/>
    <property type="evidence" value="ECO:0007669"/>
    <property type="project" value="UniProtKB-SubCell"/>
</dbReference>
<dbReference type="Pfam" id="PF16995">
    <property type="entry name" value="tRNA-synt_2_TM"/>
    <property type="match status" value="1"/>
</dbReference>
<feature type="transmembrane region" description="Helical" evidence="6">
    <location>
        <begin position="6"/>
        <end position="29"/>
    </location>
</feature>
<dbReference type="InterPro" id="IPR031553">
    <property type="entry name" value="tRNA-synt_2_TM"/>
</dbReference>
<dbReference type="InterPro" id="IPR051211">
    <property type="entry name" value="PG_lysyltransferase"/>
</dbReference>
<proteinExistence type="predicted"/>
<dbReference type="InterPro" id="IPR016181">
    <property type="entry name" value="Acyl_CoA_acyltransferase"/>
</dbReference>
<organism evidence="9 10">
    <name type="scientific">Caldinitratiruptor microaerophilus</name>
    <dbReference type="NCBI Taxonomy" id="671077"/>
    <lineage>
        <taxon>Bacteria</taxon>
        <taxon>Bacillati</taxon>
        <taxon>Bacillota</taxon>
        <taxon>Clostridia</taxon>
        <taxon>Eubacteriales</taxon>
        <taxon>Symbiobacteriaceae</taxon>
        <taxon>Caldinitratiruptor</taxon>
    </lineage>
</organism>
<keyword evidence="4 6" id="KW-1133">Transmembrane helix</keyword>
<feature type="domain" description="Phosphatidylglycerol lysyltransferase C-terminal" evidence="7">
    <location>
        <begin position="235"/>
        <end position="521"/>
    </location>
</feature>